<protein>
    <recommendedName>
        <fullName evidence="5">Transferase family protein</fullName>
    </recommendedName>
</protein>
<evidence type="ECO:0008006" key="5">
    <source>
        <dbReference type="Google" id="ProtNLM"/>
    </source>
</evidence>
<accession>A0A0F8XMS8</accession>
<keyword evidence="1" id="KW-0808">Transferase</keyword>
<dbReference type="PANTHER" id="PTHR31642">
    <property type="entry name" value="TRICHOTHECENE 3-O-ACETYLTRANSFERASE"/>
    <property type="match status" value="1"/>
</dbReference>
<evidence type="ECO:0000256" key="2">
    <source>
        <dbReference type="ARBA" id="ARBA00023315"/>
    </source>
</evidence>
<dbReference type="VEuPathDB" id="FungiDB:P175DRAFT_0494195"/>
<dbReference type="Pfam" id="PF02458">
    <property type="entry name" value="Transferase"/>
    <property type="match status" value="1"/>
</dbReference>
<comment type="caution">
    <text evidence="3">The sequence shown here is derived from an EMBL/GenBank/DDBJ whole genome shotgun (WGS) entry which is preliminary data.</text>
</comment>
<dbReference type="PANTHER" id="PTHR31642:SF270">
    <property type="entry name" value="O-ACYLTRANSFERASE AUSQ"/>
    <property type="match status" value="1"/>
</dbReference>
<dbReference type="GO" id="GO:0016747">
    <property type="term" value="F:acyltransferase activity, transferring groups other than amino-acyl groups"/>
    <property type="evidence" value="ECO:0007669"/>
    <property type="project" value="TreeGrafter"/>
</dbReference>
<dbReference type="Proteomes" id="UP000034947">
    <property type="component" value="Unassembled WGS sequence"/>
</dbReference>
<evidence type="ECO:0000313" key="4">
    <source>
        <dbReference type="Proteomes" id="UP000034947"/>
    </source>
</evidence>
<dbReference type="EMBL" id="JYKN01000322">
    <property type="protein sequence ID" value="KKK24822.1"/>
    <property type="molecule type" value="Genomic_DNA"/>
</dbReference>
<dbReference type="AlphaFoldDB" id="A0A0F8XMS8"/>
<organism evidence="3 4">
    <name type="scientific">Aspergillus ochraceoroseus</name>
    <dbReference type="NCBI Taxonomy" id="138278"/>
    <lineage>
        <taxon>Eukaryota</taxon>
        <taxon>Fungi</taxon>
        <taxon>Dikarya</taxon>
        <taxon>Ascomycota</taxon>
        <taxon>Pezizomycotina</taxon>
        <taxon>Eurotiomycetes</taxon>
        <taxon>Eurotiomycetidae</taxon>
        <taxon>Eurotiales</taxon>
        <taxon>Aspergillaceae</taxon>
        <taxon>Aspergillus</taxon>
        <taxon>Aspergillus subgen. Nidulantes</taxon>
    </lineage>
</organism>
<reference evidence="3 4" key="1">
    <citation type="submission" date="2015-02" db="EMBL/GenBank/DDBJ databases">
        <title>Draft Genome Sequences of Two Closely-Related Aflatoxigenic Aspergillus Species Obtained from the Cote d'Ivoire.</title>
        <authorList>
            <person name="Moore G.G."/>
            <person name="Beltz S.B."/>
            <person name="Mack B.M."/>
        </authorList>
    </citation>
    <scope>NUCLEOTIDE SEQUENCE [LARGE SCALE GENOMIC DNA]</scope>
    <source>
        <strain evidence="3 4">SRRC1432</strain>
    </source>
</reference>
<dbReference type="Gene3D" id="3.30.559.10">
    <property type="entry name" value="Chloramphenicol acetyltransferase-like domain"/>
    <property type="match status" value="2"/>
</dbReference>
<evidence type="ECO:0000313" key="3">
    <source>
        <dbReference type="EMBL" id="KKK24822.1"/>
    </source>
</evidence>
<sequence>MTQVHIPLTPFDHCVPRAYYNGAFYLALKSGVTAAEAFAVLHEGLHRTFVRLPWLSGKVYLQASDTPGWRPGQAEIRHSPVEINGTWPHQLKCKELDSSTSYEELKDAGFPTDAFKDDDLVWSPFFAEVNSEPEVFVAQANFIPGCCIITAAIHHAASDETAFIHVLRLWSENCSALQRGSNQLADMPAGSSDRNLPDQLWKKEGTGKGVEDIDLKTWMLINLAPTDVQQDPMKIPSGSVQPQGGPAKPQRVLKAGVFYISPANFTALQKAITTELGASSGVSGNDAICALIWRCFLRARSTVRMAASSNADVDAALAGLNMVCDGRPSFSSSIPPTYLGNITFNVQSRFPLSSLTSTDTSIANVAATIRTAAGSIDSAHLLDLYTLLRNLSDFDHLARWKRMRTSSIEGNNMSISSMIMFPISSVCFGEGIFKNKGMPEAVRPLMEGCNRYTRICFILPKNKNGGIEFVANLFDEEMEVLMEDEEFGKYAACLCWS</sequence>
<keyword evidence="2" id="KW-0012">Acyltransferase</keyword>
<dbReference type="OrthoDB" id="1862401at2759"/>
<gene>
    <name evidence="3" type="ORF">AOCH_000259</name>
</gene>
<evidence type="ECO:0000256" key="1">
    <source>
        <dbReference type="ARBA" id="ARBA00022679"/>
    </source>
</evidence>
<keyword evidence="4" id="KW-1185">Reference proteome</keyword>
<dbReference type="InterPro" id="IPR050317">
    <property type="entry name" value="Plant_Fungal_Acyltransferase"/>
</dbReference>
<name>A0A0F8XMS8_9EURO</name>
<dbReference type="InterPro" id="IPR023213">
    <property type="entry name" value="CAT-like_dom_sf"/>
</dbReference>
<proteinExistence type="predicted"/>